<accession>A0A9P0A209</accession>
<proteinExistence type="predicted"/>
<dbReference type="Pfam" id="PF02348">
    <property type="entry name" value="CTP_transf_3"/>
    <property type="match status" value="1"/>
</dbReference>
<dbReference type="InterPro" id="IPR050793">
    <property type="entry name" value="CMP-NeuNAc_synthase"/>
</dbReference>
<evidence type="ECO:0008006" key="3">
    <source>
        <dbReference type="Google" id="ProtNLM"/>
    </source>
</evidence>
<sequence>MSPISKRFGWYDWWPLDGWNDRWYLLRCRQLMKISLVLTCTLLPQAGTKAHGTFAPSSDRETFRSAALILARGGSKGIKKKNLSVVNGKTLIKRAVENILESDVFDSVWVSTDDMEIAMEAQKATARLHWRHPSTATDSAASILGVQDFFARHPDLEVIGLIQCTSPFLTSQFLIEALRLIKEAHCDSVFSVTRSHQLRWNLDQRGYLHAANFDATKRPRRQDWNGEFVENGMFYVFRTSLLAENVLQGGRARLVEIPKNRSLEIDTEFDLVVAKVMAPILDSESQQMIP</sequence>
<keyword evidence="2" id="KW-1185">Reference proteome</keyword>
<gene>
    <name evidence="1" type="ORF">BEMITA_LOCUS2228</name>
</gene>
<dbReference type="InterPro" id="IPR003329">
    <property type="entry name" value="Cytidylyl_trans"/>
</dbReference>
<dbReference type="Proteomes" id="UP001152759">
    <property type="component" value="Chromosome 10"/>
</dbReference>
<dbReference type="KEGG" id="btab:109035092"/>
<evidence type="ECO:0000313" key="2">
    <source>
        <dbReference type="Proteomes" id="UP001152759"/>
    </source>
</evidence>
<protein>
    <recommendedName>
        <fullName evidence="3">N-acylneuraminate cytidylyltransferase</fullName>
    </recommendedName>
</protein>
<dbReference type="PANTHER" id="PTHR21485:SF3">
    <property type="entry name" value="N-ACYLNEURAMINATE CYTIDYLYLTRANSFERASE"/>
    <property type="match status" value="1"/>
</dbReference>
<dbReference type="AlphaFoldDB" id="A0A9P0A209"/>
<dbReference type="CDD" id="cd02513">
    <property type="entry name" value="CMP-NeuAc_Synthase"/>
    <property type="match status" value="1"/>
</dbReference>
<dbReference type="InterPro" id="IPR029044">
    <property type="entry name" value="Nucleotide-diphossugar_trans"/>
</dbReference>
<dbReference type="EMBL" id="OU963871">
    <property type="protein sequence ID" value="CAH0382723.1"/>
    <property type="molecule type" value="Genomic_DNA"/>
</dbReference>
<name>A0A9P0A209_BEMTA</name>
<evidence type="ECO:0000313" key="1">
    <source>
        <dbReference type="EMBL" id="CAH0382723.1"/>
    </source>
</evidence>
<dbReference type="GO" id="GO:0008781">
    <property type="term" value="F:N-acylneuraminate cytidylyltransferase activity"/>
    <property type="evidence" value="ECO:0007669"/>
    <property type="project" value="TreeGrafter"/>
</dbReference>
<dbReference type="SUPFAM" id="SSF53448">
    <property type="entry name" value="Nucleotide-diphospho-sugar transferases"/>
    <property type="match status" value="1"/>
</dbReference>
<dbReference type="Gene3D" id="3.90.550.10">
    <property type="entry name" value="Spore Coat Polysaccharide Biosynthesis Protein SpsA, Chain A"/>
    <property type="match status" value="1"/>
</dbReference>
<dbReference type="PANTHER" id="PTHR21485">
    <property type="entry name" value="HAD SUPERFAMILY MEMBERS CMAS AND KDSC"/>
    <property type="match status" value="1"/>
</dbReference>
<organism evidence="1 2">
    <name type="scientific">Bemisia tabaci</name>
    <name type="common">Sweetpotato whitefly</name>
    <name type="synonym">Aleurodes tabaci</name>
    <dbReference type="NCBI Taxonomy" id="7038"/>
    <lineage>
        <taxon>Eukaryota</taxon>
        <taxon>Metazoa</taxon>
        <taxon>Ecdysozoa</taxon>
        <taxon>Arthropoda</taxon>
        <taxon>Hexapoda</taxon>
        <taxon>Insecta</taxon>
        <taxon>Pterygota</taxon>
        <taxon>Neoptera</taxon>
        <taxon>Paraneoptera</taxon>
        <taxon>Hemiptera</taxon>
        <taxon>Sternorrhyncha</taxon>
        <taxon>Aleyrodoidea</taxon>
        <taxon>Aleyrodidae</taxon>
        <taxon>Aleyrodinae</taxon>
        <taxon>Bemisia</taxon>
    </lineage>
</organism>
<reference evidence="1" key="1">
    <citation type="submission" date="2021-12" db="EMBL/GenBank/DDBJ databases">
        <authorList>
            <person name="King R."/>
        </authorList>
    </citation>
    <scope>NUCLEOTIDE SEQUENCE</scope>
</reference>